<evidence type="ECO:0000313" key="3">
    <source>
        <dbReference type="EMBL" id="MDN3609734.1"/>
    </source>
</evidence>
<dbReference type="EMBL" id="JAUFQC010000001">
    <property type="protein sequence ID" value="MDN3609734.1"/>
    <property type="molecule type" value="Genomic_DNA"/>
</dbReference>
<dbReference type="InterPro" id="IPR038670">
    <property type="entry name" value="HslJ-like_sf"/>
</dbReference>
<protein>
    <submittedName>
        <fullName evidence="3">META domain-containing protein</fullName>
    </submittedName>
</protein>
<dbReference type="PANTHER" id="PTHR35535:SF1">
    <property type="entry name" value="HEAT SHOCK PROTEIN HSLJ"/>
    <property type="match status" value="1"/>
</dbReference>
<feature type="domain" description="DUF306" evidence="2">
    <location>
        <begin position="33"/>
        <end position="140"/>
    </location>
</feature>
<reference evidence="4" key="1">
    <citation type="journal article" date="2019" name="Int. J. Syst. Evol. Microbiol.">
        <title>The Global Catalogue of Microorganisms (GCM) 10K type strain sequencing project: providing services to taxonomists for standard genome sequencing and annotation.</title>
        <authorList>
            <consortium name="The Broad Institute Genomics Platform"/>
            <consortium name="The Broad Institute Genome Sequencing Center for Infectious Disease"/>
            <person name="Wu L."/>
            <person name="Ma J."/>
        </authorList>
    </citation>
    <scope>NUCLEOTIDE SEQUENCE [LARGE SCALE GENOMIC DNA]</scope>
    <source>
        <strain evidence="4">CECT 7398</strain>
    </source>
</reference>
<dbReference type="Proteomes" id="UP001238540">
    <property type="component" value="Unassembled WGS sequence"/>
</dbReference>
<keyword evidence="1" id="KW-0732">Signal</keyword>
<evidence type="ECO:0000259" key="2">
    <source>
        <dbReference type="Pfam" id="PF03724"/>
    </source>
</evidence>
<gene>
    <name evidence="3" type="ORF">QWZ16_08460</name>
</gene>
<dbReference type="InterPro" id="IPR005184">
    <property type="entry name" value="DUF306_Meta_HslJ"/>
</dbReference>
<feature type="signal peptide" evidence="1">
    <location>
        <begin position="1"/>
        <end position="22"/>
    </location>
</feature>
<dbReference type="Pfam" id="PF03724">
    <property type="entry name" value="META"/>
    <property type="match status" value="1"/>
</dbReference>
<organism evidence="3 4">
    <name type="scientific">Vibrio ostreicida</name>
    <dbReference type="NCBI Taxonomy" id="526588"/>
    <lineage>
        <taxon>Bacteria</taxon>
        <taxon>Pseudomonadati</taxon>
        <taxon>Pseudomonadota</taxon>
        <taxon>Gammaproteobacteria</taxon>
        <taxon>Vibrionales</taxon>
        <taxon>Vibrionaceae</taxon>
        <taxon>Vibrio</taxon>
    </lineage>
</organism>
<dbReference type="PROSITE" id="PS51257">
    <property type="entry name" value="PROKAR_LIPOPROTEIN"/>
    <property type="match status" value="1"/>
</dbReference>
<dbReference type="RefSeq" id="WP_170882913.1">
    <property type="nucleotide sequence ID" value="NZ_JABEYA020000007.1"/>
</dbReference>
<accession>A0ABT8BTN6</accession>
<keyword evidence="4" id="KW-1185">Reference proteome</keyword>
<dbReference type="InterPro" id="IPR053147">
    <property type="entry name" value="Hsp_HslJ-like"/>
</dbReference>
<sequence length="146" mass="16451">MKSKSQTMLLALSLSVLVTACANNQHSQTVASQDLQHHSWELVSMDGKTLALEQHQKRPTLEVGETLMTNGSAGCNNFFGQAELKNNQFRIDKMGMTMKMCMGDAMTLERTFSQSLSEWSNITLDDNFMILTNETHTLTFRLNDQK</sequence>
<proteinExistence type="predicted"/>
<dbReference type="PANTHER" id="PTHR35535">
    <property type="entry name" value="HEAT SHOCK PROTEIN HSLJ"/>
    <property type="match status" value="1"/>
</dbReference>
<evidence type="ECO:0000256" key="1">
    <source>
        <dbReference type="SAM" id="SignalP"/>
    </source>
</evidence>
<name>A0ABT8BTN6_9VIBR</name>
<dbReference type="Gene3D" id="2.40.128.270">
    <property type="match status" value="1"/>
</dbReference>
<evidence type="ECO:0000313" key="4">
    <source>
        <dbReference type="Proteomes" id="UP001238540"/>
    </source>
</evidence>
<comment type="caution">
    <text evidence="3">The sequence shown here is derived from an EMBL/GenBank/DDBJ whole genome shotgun (WGS) entry which is preliminary data.</text>
</comment>
<feature type="chain" id="PRO_5045683803" evidence="1">
    <location>
        <begin position="23"/>
        <end position="146"/>
    </location>
</feature>